<dbReference type="EMBL" id="VITO01000021">
    <property type="protein sequence ID" value="TWB20539.1"/>
    <property type="molecule type" value="Genomic_DNA"/>
</dbReference>
<reference evidence="2 3" key="1">
    <citation type="submission" date="2019-06" db="EMBL/GenBank/DDBJ databases">
        <title>Genomic Encyclopedia of Type Strains, Phase IV (KMG-V): Genome sequencing to study the core and pangenomes of soil and plant-associated prokaryotes.</title>
        <authorList>
            <person name="Whitman W."/>
        </authorList>
    </citation>
    <scope>NUCLEOTIDE SEQUENCE [LARGE SCALE GENOMIC DNA]</scope>
    <source>
        <strain evidence="2 3">BR 11865</strain>
    </source>
</reference>
<organism evidence="2 3">
    <name type="scientific">Nitrospirillum amazonense</name>
    <dbReference type="NCBI Taxonomy" id="28077"/>
    <lineage>
        <taxon>Bacteria</taxon>
        <taxon>Pseudomonadati</taxon>
        <taxon>Pseudomonadota</taxon>
        <taxon>Alphaproteobacteria</taxon>
        <taxon>Rhodospirillales</taxon>
        <taxon>Azospirillaceae</taxon>
        <taxon>Nitrospirillum</taxon>
    </lineage>
</organism>
<dbReference type="Proteomes" id="UP000316545">
    <property type="component" value="Unassembled WGS sequence"/>
</dbReference>
<dbReference type="AlphaFoldDB" id="A0A560FG19"/>
<sequence>MSQAKSLDISPGTFGERGISIPFTTPMLSQARMRPTRQGEPEFLLPSFNGGKGMYIMPWRSLPAVMTVTLHDRLLYDALLELKQYSPDTVRQAVLAVQATGVAGGDASLAAEKTLALDVGYQALTQFTLVIELLKLARMDPGELLATGMTGSESRRLMRAALGQLGQRANLPVEEMVSRVETLATLIAPVGLPQCQQLGRLRMAVGELERTRASLQRWGATDFSEVSQLADFVAETAKAALDMSRDRLARLDARCRDLGAIAGDFRALRAAVAEDVTRLGWLMDGWPFLIRLWDSVSDSPLETQQSTMGELFRLAPLIPVGEGGKEPSAYDLEVLGKIQTRWLRMGEDWRTGALDMTAVMRIEALKATLS</sequence>
<gene>
    <name evidence="2" type="ORF">FBZ88_12133</name>
</gene>
<proteinExistence type="predicted"/>
<protein>
    <submittedName>
        <fullName evidence="2">Uncharacterized protein</fullName>
    </submittedName>
</protein>
<feature type="region of interest" description="Disordered" evidence="1">
    <location>
        <begin position="1"/>
        <end position="20"/>
    </location>
</feature>
<evidence type="ECO:0000256" key="1">
    <source>
        <dbReference type="SAM" id="MobiDB-lite"/>
    </source>
</evidence>
<comment type="caution">
    <text evidence="2">The sequence shown here is derived from an EMBL/GenBank/DDBJ whole genome shotgun (WGS) entry which is preliminary data.</text>
</comment>
<evidence type="ECO:0000313" key="3">
    <source>
        <dbReference type="Proteomes" id="UP000316545"/>
    </source>
</evidence>
<evidence type="ECO:0000313" key="2">
    <source>
        <dbReference type="EMBL" id="TWB20539.1"/>
    </source>
</evidence>
<accession>A0A560FG19</accession>
<name>A0A560FG19_9PROT</name>
<keyword evidence="3" id="KW-1185">Reference proteome</keyword>